<proteinExistence type="predicted"/>
<reference evidence="4" key="1">
    <citation type="journal article" date="2020" name="Stud. Mycol.">
        <title>101 Dothideomycetes genomes: a test case for predicting lifestyles and emergence of pathogens.</title>
        <authorList>
            <person name="Haridas S."/>
            <person name="Albert R."/>
            <person name="Binder M."/>
            <person name="Bloem J."/>
            <person name="Labutti K."/>
            <person name="Salamov A."/>
            <person name="Andreopoulos B."/>
            <person name="Baker S."/>
            <person name="Barry K."/>
            <person name="Bills G."/>
            <person name="Bluhm B."/>
            <person name="Cannon C."/>
            <person name="Castanera R."/>
            <person name="Culley D."/>
            <person name="Daum C."/>
            <person name="Ezra D."/>
            <person name="Gonzalez J."/>
            <person name="Henrissat B."/>
            <person name="Kuo A."/>
            <person name="Liang C."/>
            <person name="Lipzen A."/>
            <person name="Lutzoni F."/>
            <person name="Magnuson J."/>
            <person name="Mondo S."/>
            <person name="Nolan M."/>
            <person name="Ohm R."/>
            <person name="Pangilinan J."/>
            <person name="Park H.-J."/>
            <person name="Ramirez L."/>
            <person name="Alfaro M."/>
            <person name="Sun H."/>
            <person name="Tritt A."/>
            <person name="Yoshinaga Y."/>
            <person name="Zwiers L.-H."/>
            <person name="Turgeon B."/>
            <person name="Goodwin S."/>
            <person name="Spatafora J."/>
            <person name="Crous P."/>
            <person name="Grigoriev I."/>
        </authorList>
    </citation>
    <scope>NUCLEOTIDE SEQUENCE</scope>
    <source>
        <strain evidence="4">CBS 113389</strain>
    </source>
</reference>
<dbReference type="PANTHER" id="PTHR24096">
    <property type="entry name" value="LONG-CHAIN-FATTY-ACID--COA LIGASE"/>
    <property type="match status" value="1"/>
</dbReference>
<name>A0A6A6PRM2_9PEZI</name>
<dbReference type="SUPFAM" id="SSF56801">
    <property type="entry name" value="Acetyl-CoA synthetase-like"/>
    <property type="match status" value="1"/>
</dbReference>
<accession>A0A6A6PRM2</accession>
<dbReference type="InterPro" id="IPR025110">
    <property type="entry name" value="AMP-bd_C"/>
</dbReference>
<dbReference type="Pfam" id="PF00501">
    <property type="entry name" value="AMP-binding"/>
    <property type="match status" value="1"/>
</dbReference>
<dbReference type="Gene3D" id="3.30.300.30">
    <property type="match status" value="1"/>
</dbReference>
<dbReference type="Gene3D" id="3.40.50.12780">
    <property type="entry name" value="N-terminal domain of ligase-like"/>
    <property type="match status" value="1"/>
</dbReference>
<keyword evidence="1" id="KW-0732">Signal</keyword>
<dbReference type="InterPro" id="IPR045851">
    <property type="entry name" value="AMP-bd_C_sf"/>
</dbReference>
<dbReference type="Proteomes" id="UP000799767">
    <property type="component" value="Unassembled WGS sequence"/>
</dbReference>
<dbReference type="InterPro" id="IPR000873">
    <property type="entry name" value="AMP-dep_synth/lig_dom"/>
</dbReference>
<evidence type="ECO:0000313" key="4">
    <source>
        <dbReference type="EMBL" id="KAF2482321.1"/>
    </source>
</evidence>
<dbReference type="EMBL" id="MU001636">
    <property type="protein sequence ID" value="KAF2482321.1"/>
    <property type="molecule type" value="Genomic_DNA"/>
</dbReference>
<protein>
    <recommendedName>
        <fullName evidence="6">Acetyl-CoA synthetase-like protein</fullName>
    </recommendedName>
</protein>
<dbReference type="OrthoDB" id="6509636at2759"/>
<dbReference type="InterPro" id="IPR042099">
    <property type="entry name" value="ANL_N_sf"/>
</dbReference>
<evidence type="ECO:0000256" key="1">
    <source>
        <dbReference type="SAM" id="SignalP"/>
    </source>
</evidence>
<dbReference type="PROSITE" id="PS00455">
    <property type="entry name" value="AMP_BINDING"/>
    <property type="match status" value="1"/>
</dbReference>
<dbReference type="GeneID" id="54478227"/>
<dbReference type="GO" id="GO:0016405">
    <property type="term" value="F:CoA-ligase activity"/>
    <property type="evidence" value="ECO:0007669"/>
    <property type="project" value="TreeGrafter"/>
</dbReference>
<feature type="chain" id="PRO_5025601553" description="Acetyl-CoA synthetase-like protein" evidence="1">
    <location>
        <begin position="16"/>
        <end position="667"/>
    </location>
</feature>
<gene>
    <name evidence="4" type="ORF">BDY17DRAFT_324611</name>
</gene>
<feature type="domain" description="AMP-dependent synthetase/ligase" evidence="2">
    <location>
        <begin position="130"/>
        <end position="508"/>
    </location>
</feature>
<evidence type="ECO:0000313" key="5">
    <source>
        <dbReference type="Proteomes" id="UP000799767"/>
    </source>
</evidence>
<dbReference type="Pfam" id="PF13193">
    <property type="entry name" value="AMP-binding_C"/>
    <property type="match status" value="1"/>
</dbReference>
<evidence type="ECO:0000259" key="3">
    <source>
        <dbReference type="Pfam" id="PF13193"/>
    </source>
</evidence>
<dbReference type="InterPro" id="IPR020845">
    <property type="entry name" value="AMP-binding_CS"/>
</dbReference>
<sequence length="667" mass="72760">MLALAFAGLVAQTTAHLNQVTVYSGGGCTGNSVFASTDVSANYCFEGLGGASFGGFGSTCGQGGGFVTTWSGGNCEGSSQTFSFPEGCQTIPFVPTNLTIWEWAFESPEYSPVIRYPKEKLGSYINAITKERLDFADVKLKATLLSAALVNEYGLQPGDTVSLFSTNTIWYPVVMWATLRAGACVNGASPAYNVEEMTHALQTAGTKFVLTLPNAIEAARAACAAVGIPERNIFLLEGEHAGFTSIQDLIELGKYCTEPAVHPLPAGKTNRDVCAFLNFSSGTTGLPKAVILSHHNIIAQCHQLRQLQVVPPGERYKILAVMPLFHITGLVRFCNYPVFMNGDSIMLPSFTMDSMLKAIVEFNVPELILVPPILIRMVRDPIVDKYLPDLQRIVKRWSSGSAPIAPEIIQLLRKRFPDTGFRQGYGGTGKSLSLSVEEDEANNCAESTACISCHPPTHYDYKYASTTGLLVANTVAKVLDLNDPTKELGPNETGEILAKGPQIALGYLNNPKASAETFDKDGFFHTGDVGHFDDEGLIHIEDRIKEMIKVKGQQVAPAELEDLLLGHDLVEDCAVLGLQDMYAGERPKAYVVLKQGVKPSEEVGRKLLAFVKERKVRYKWIQEIEFAEVVPKTPTGKTLRRVLKAKDREEGRKRGVVVVDEREKAKL</sequence>
<dbReference type="AlphaFoldDB" id="A0A6A6PRM2"/>
<feature type="domain" description="AMP-binding enzyme C-terminal" evidence="3">
    <location>
        <begin position="559"/>
        <end position="637"/>
    </location>
</feature>
<evidence type="ECO:0000259" key="2">
    <source>
        <dbReference type="Pfam" id="PF00501"/>
    </source>
</evidence>
<feature type="signal peptide" evidence="1">
    <location>
        <begin position="1"/>
        <end position="15"/>
    </location>
</feature>
<organism evidence="4 5">
    <name type="scientific">Neohortaea acidophila</name>
    <dbReference type="NCBI Taxonomy" id="245834"/>
    <lineage>
        <taxon>Eukaryota</taxon>
        <taxon>Fungi</taxon>
        <taxon>Dikarya</taxon>
        <taxon>Ascomycota</taxon>
        <taxon>Pezizomycotina</taxon>
        <taxon>Dothideomycetes</taxon>
        <taxon>Dothideomycetidae</taxon>
        <taxon>Mycosphaerellales</taxon>
        <taxon>Teratosphaeriaceae</taxon>
        <taxon>Neohortaea</taxon>
    </lineage>
</organism>
<dbReference type="PANTHER" id="PTHR24096:SF422">
    <property type="entry name" value="BCDNA.GH02901"/>
    <property type="match status" value="1"/>
</dbReference>
<evidence type="ECO:0008006" key="6">
    <source>
        <dbReference type="Google" id="ProtNLM"/>
    </source>
</evidence>
<keyword evidence="5" id="KW-1185">Reference proteome</keyword>
<dbReference type="RefSeq" id="XP_033588891.1">
    <property type="nucleotide sequence ID" value="XM_033737225.1"/>
</dbReference>